<keyword evidence="7" id="KW-1185">Reference proteome</keyword>
<dbReference type="Gene3D" id="2.170.150.80">
    <property type="entry name" value="NAC domain"/>
    <property type="match status" value="1"/>
</dbReference>
<dbReference type="PROSITE" id="PS51005">
    <property type="entry name" value="NAC"/>
    <property type="match status" value="1"/>
</dbReference>
<accession>A0A1U8JHH8</accession>
<reference evidence="8 9" key="2">
    <citation type="submission" date="2025-05" db="UniProtKB">
        <authorList>
            <consortium name="RefSeq"/>
        </authorList>
    </citation>
    <scope>IDENTIFICATION</scope>
</reference>
<evidence type="ECO:0000256" key="4">
    <source>
        <dbReference type="ARBA" id="ARBA00023163"/>
    </source>
</evidence>
<dbReference type="PaxDb" id="3635-A0A1U8JHH8"/>
<dbReference type="GeneID" id="107905587"/>
<evidence type="ECO:0000259" key="6">
    <source>
        <dbReference type="PROSITE" id="PS51005"/>
    </source>
</evidence>
<name>A0A1U8JHH8_GOSHI</name>
<sequence length="369" mass="41328">MKSLHVCKTPPFLSLSTYMRGKGTHEKETNTLAVKLKGHASSLRVLYPKTPQPNRSLFSCSLKSNLGKLKPYGKKIVSFSDSTKNSPKMSNNQNSNLPLIDIGGGSSRASSPYHFPPGCRFYPSEEELLNHYLTGKNSSVAADRSDAYGSDFIRELHLYDYKPSDLPEGACFVHGYKGRRRHWFCYTKSKGGRGRRRAKGGFWRKIGKVRDVFDGGNVKLGTRTKFVFYEMNSVKAAVRTPWIMYEYALLHRHKASFVLCRVFIKSRARNSVSENVLSCAEEAVSAIRHIGIQHDGFLRPDTLEAEINGDDFTKELDDPITIGPVSVASFEFPSGIPPDLPDDMVGPRLTTSELLSIVEEDFMELDDLS</sequence>
<dbReference type="Proteomes" id="UP000818029">
    <property type="component" value="Chromosome D05"/>
</dbReference>
<keyword evidence="3" id="KW-0238">DNA-binding</keyword>
<evidence type="ECO:0000313" key="9">
    <source>
        <dbReference type="RefSeq" id="XP_016687770.2"/>
    </source>
</evidence>
<protein>
    <submittedName>
        <fullName evidence="8 9">NAC domain-containing protein 67</fullName>
    </submittedName>
</protein>
<dbReference type="InterPro" id="IPR003441">
    <property type="entry name" value="NAC-dom"/>
</dbReference>
<dbReference type="STRING" id="3635.A0A1U8JHH8"/>
<keyword evidence="5" id="KW-0539">Nucleus</keyword>
<dbReference type="RefSeq" id="XP_016687770.2">
    <property type="nucleotide sequence ID" value="XM_016832281.2"/>
</dbReference>
<keyword evidence="2" id="KW-0805">Transcription regulation</keyword>
<evidence type="ECO:0000313" key="8">
    <source>
        <dbReference type="RefSeq" id="XP_016687769.2"/>
    </source>
</evidence>
<keyword evidence="4" id="KW-0804">Transcription</keyword>
<dbReference type="KEGG" id="ghi:107905587"/>
<dbReference type="AlphaFoldDB" id="A0A1U8JHH8"/>
<evidence type="ECO:0000313" key="7">
    <source>
        <dbReference type="Proteomes" id="UP000818029"/>
    </source>
</evidence>
<evidence type="ECO:0000256" key="3">
    <source>
        <dbReference type="ARBA" id="ARBA00023125"/>
    </source>
</evidence>
<dbReference type="RefSeq" id="XP_016687769.2">
    <property type="nucleotide sequence ID" value="XM_016832280.2"/>
</dbReference>
<evidence type="ECO:0000256" key="5">
    <source>
        <dbReference type="ARBA" id="ARBA00023242"/>
    </source>
</evidence>
<dbReference type="PANTHER" id="PTHR31989">
    <property type="entry name" value="NAC DOMAIN-CONTAINING PROTEIN 82-RELATED"/>
    <property type="match status" value="1"/>
</dbReference>
<evidence type="ECO:0000256" key="1">
    <source>
        <dbReference type="ARBA" id="ARBA00004123"/>
    </source>
</evidence>
<evidence type="ECO:0000256" key="2">
    <source>
        <dbReference type="ARBA" id="ARBA00023015"/>
    </source>
</evidence>
<proteinExistence type="predicted"/>
<dbReference type="GO" id="GO:0005634">
    <property type="term" value="C:nucleus"/>
    <property type="evidence" value="ECO:0007669"/>
    <property type="project" value="UniProtKB-SubCell"/>
</dbReference>
<feature type="domain" description="NAC" evidence="6">
    <location>
        <begin position="115"/>
        <end position="265"/>
    </location>
</feature>
<dbReference type="GO" id="GO:0003677">
    <property type="term" value="F:DNA binding"/>
    <property type="evidence" value="ECO:0007669"/>
    <property type="project" value="UniProtKB-KW"/>
</dbReference>
<reference evidence="7" key="1">
    <citation type="journal article" date="2020" name="Nat. Genet.">
        <title>Genomic diversifications of five Gossypium allopolyploid species and their impact on cotton improvement.</title>
        <authorList>
            <person name="Chen Z.J."/>
            <person name="Sreedasyam A."/>
            <person name="Ando A."/>
            <person name="Song Q."/>
            <person name="De Santiago L.M."/>
            <person name="Hulse-Kemp A.M."/>
            <person name="Ding M."/>
            <person name="Ye W."/>
            <person name="Kirkbride R.C."/>
            <person name="Jenkins J."/>
            <person name="Plott C."/>
            <person name="Lovell J."/>
            <person name="Lin Y.M."/>
            <person name="Vaughn R."/>
            <person name="Liu B."/>
            <person name="Simpson S."/>
            <person name="Scheffler B.E."/>
            <person name="Wen L."/>
            <person name="Saski C.A."/>
            <person name="Grover C.E."/>
            <person name="Hu G."/>
            <person name="Conover J.L."/>
            <person name="Carlson J.W."/>
            <person name="Shu S."/>
            <person name="Boston L.B."/>
            <person name="Williams M."/>
            <person name="Peterson D.G."/>
            <person name="McGee K."/>
            <person name="Jones D.C."/>
            <person name="Wendel J.F."/>
            <person name="Stelly D.M."/>
            <person name="Grimwood J."/>
            <person name="Schmutz J."/>
        </authorList>
    </citation>
    <scope>NUCLEOTIDE SEQUENCE [LARGE SCALE GENOMIC DNA]</scope>
    <source>
        <strain evidence="7">cv. TM-1</strain>
    </source>
</reference>
<dbReference type="Pfam" id="PF02365">
    <property type="entry name" value="NAM"/>
    <property type="match status" value="1"/>
</dbReference>
<comment type="subcellular location">
    <subcellularLocation>
        <location evidence="1">Nucleus</location>
    </subcellularLocation>
</comment>
<gene>
    <name evidence="8 9" type="primary">LOC107905587</name>
</gene>
<organism evidence="7 8">
    <name type="scientific">Gossypium hirsutum</name>
    <name type="common">Upland cotton</name>
    <name type="synonym">Gossypium mexicanum</name>
    <dbReference type="NCBI Taxonomy" id="3635"/>
    <lineage>
        <taxon>Eukaryota</taxon>
        <taxon>Viridiplantae</taxon>
        <taxon>Streptophyta</taxon>
        <taxon>Embryophyta</taxon>
        <taxon>Tracheophyta</taxon>
        <taxon>Spermatophyta</taxon>
        <taxon>Magnoliopsida</taxon>
        <taxon>eudicotyledons</taxon>
        <taxon>Gunneridae</taxon>
        <taxon>Pentapetalae</taxon>
        <taxon>rosids</taxon>
        <taxon>malvids</taxon>
        <taxon>Malvales</taxon>
        <taxon>Malvaceae</taxon>
        <taxon>Malvoideae</taxon>
        <taxon>Gossypium</taxon>
    </lineage>
</organism>
<dbReference type="GO" id="GO:0006355">
    <property type="term" value="P:regulation of DNA-templated transcription"/>
    <property type="evidence" value="ECO:0007669"/>
    <property type="project" value="InterPro"/>
</dbReference>
<dbReference type="InterPro" id="IPR036093">
    <property type="entry name" value="NAC_dom_sf"/>
</dbReference>
<dbReference type="SUPFAM" id="SSF101941">
    <property type="entry name" value="NAC domain"/>
    <property type="match status" value="1"/>
</dbReference>